<keyword evidence="3 6" id="KW-1133">Transmembrane helix</keyword>
<feature type="compositionally biased region" description="Basic and acidic residues" evidence="5">
    <location>
        <begin position="26"/>
        <end position="42"/>
    </location>
</feature>
<name>A0A370TEW7_9HELO</name>
<evidence type="ECO:0000256" key="1">
    <source>
        <dbReference type="ARBA" id="ARBA00004141"/>
    </source>
</evidence>
<protein>
    <submittedName>
        <fullName evidence="8">MFS general substrate transporter</fullName>
    </submittedName>
</protein>
<dbReference type="PRINTS" id="PR01036">
    <property type="entry name" value="TCRTETB"/>
</dbReference>
<feature type="transmembrane region" description="Helical" evidence="6">
    <location>
        <begin position="190"/>
        <end position="212"/>
    </location>
</feature>
<dbReference type="Gene3D" id="1.20.1250.20">
    <property type="entry name" value="MFS general substrate transporter like domains"/>
    <property type="match status" value="1"/>
</dbReference>
<feature type="transmembrane region" description="Helical" evidence="6">
    <location>
        <begin position="542"/>
        <end position="560"/>
    </location>
</feature>
<dbReference type="OrthoDB" id="440553at2759"/>
<dbReference type="InterPro" id="IPR036259">
    <property type="entry name" value="MFS_trans_sf"/>
</dbReference>
<dbReference type="SUPFAM" id="SSF103473">
    <property type="entry name" value="MFS general substrate transporter"/>
    <property type="match status" value="1"/>
</dbReference>
<dbReference type="GeneID" id="43601522"/>
<feature type="domain" description="Major facilitator superfamily (MFS) profile" evidence="7">
    <location>
        <begin position="71"/>
        <end position="535"/>
    </location>
</feature>
<gene>
    <name evidence="8" type="ORF">BP5553_08673</name>
</gene>
<dbReference type="GO" id="GO:0022857">
    <property type="term" value="F:transmembrane transporter activity"/>
    <property type="evidence" value="ECO:0007669"/>
    <property type="project" value="InterPro"/>
</dbReference>
<feature type="region of interest" description="Disordered" evidence="5">
    <location>
        <begin position="1"/>
        <end position="58"/>
    </location>
</feature>
<feature type="transmembrane region" description="Helical" evidence="6">
    <location>
        <begin position="380"/>
        <end position="399"/>
    </location>
</feature>
<evidence type="ECO:0000256" key="3">
    <source>
        <dbReference type="ARBA" id="ARBA00022989"/>
    </source>
</evidence>
<accession>A0A370TEW7</accession>
<feature type="transmembrane region" description="Helical" evidence="6">
    <location>
        <begin position="337"/>
        <end position="359"/>
    </location>
</feature>
<reference evidence="8 9" key="1">
    <citation type="journal article" date="2018" name="IMA Fungus">
        <title>IMA Genome-F 9: Draft genome sequence of Annulohypoxylon stygium, Aspergillus mulundensis, Berkeleyomyces basicola (syn. Thielaviopsis basicola), Ceratocystis smalleyi, two Cercospora beticola strains, Coleophoma cylindrospora, Fusarium fracticaudum, Phialophora cf. hyalina, and Morchella septimelata.</title>
        <authorList>
            <person name="Wingfield B.D."/>
            <person name="Bills G.F."/>
            <person name="Dong Y."/>
            <person name="Huang W."/>
            <person name="Nel W.J."/>
            <person name="Swalarsk-Parry B.S."/>
            <person name="Vaghefi N."/>
            <person name="Wilken P.M."/>
            <person name="An Z."/>
            <person name="de Beer Z.W."/>
            <person name="De Vos L."/>
            <person name="Chen L."/>
            <person name="Duong T.A."/>
            <person name="Gao Y."/>
            <person name="Hammerbacher A."/>
            <person name="Kikkert J.R."/>
            <person name="Li Y."/>
            <person name="Li H."/>
            <person name="Li K."/>
            <person name="Li Q."/>
            <person name="Liu X."/>
            <person name="Ma X."/>
            <person name="Naidoo K."/>
            <person name="Pethybridge S.J."/>
            <person name="Sun J."/>
            <person name="Steenkamp E.T."/>
            <person name="van der Nest M.A."/>
            <person name="van Wyk S."/>
            <person name="Wingfield M.J."/>
            <person name="Xiong C."/>
            <person name="Yue Q."/>
            <person name="Zhang X."/>
        </authorList>
    </citation>
    <scope>NUCLEOTIDE SEQUENCE [LARGE SCALE GENOMIC DNA]</scope>
    <source>
        <strain evidence="8 9">BP 5553</strain>
    </source>
</reference>
<evidence type="ECO:0000259" key="7">
    <source>
        <dbReference type="PROSITE" id="PS50850"/>
    </source>
</evidence>
<dbReference type="GO" id="GO:0005886">
    <property type="term" value="C:plasma membrane"/>
    <property type="evidence" value="ECO:0007669"/>
    <property type="project" value="TreeGrafter"/>
</dbReference>
<dbReference type="RefSeq" id="XP_031866727.1">
    <property type="nucleotide sequence ID" value="XM_032017296.1"/>
</dbReference>
<dbReference type="Proteomes" id="UP000254866">
    <property type="component" value="Unassembled WGS sequence"/>
</dbReference>
<dbReference type="InterPro" id="IPR020846">
    <property type="entry name" value="MFS_dom"/>
</dbReference>
<comment type="subcellular location">
    <subcellularLocation>
        <location evidence="1">Membrane</location>
        <topology evidence="1">Multi-pass membrane protein</topology>
    </subcellularLocation>
</comment>
<organism evidence="8 9">
    <name type="scientific">Venustampulla echinocandica</name>
    <dbReference type="NCBI Taxonomy" id="2656787"/>
    <lineage>
        <taxon>Eukaryota</taxon>
        <taxon>Fungi</taxon>
        <taxon>Dikarya</taxon>
        <taxon>Ascomycota</taxon>
        <taxon>Pezizomycotina</taxon>
        <taxon>Leotiomycetes</taxon>
        <taxon>Helotiales</taxon>
        <taxon>Pleuroascaceae</taxon>
        <taxon>Venustampulla</taxon>
    </lineage>
</organism>
<evidence type="ECO:0000256" key="5">
    <source>
        <dbReference type="SAM" id="MobiDB-lite"/>
    </source>
</evidence>
<dbReference type="PANTHER" id="PTHR23501">
    <property type="entry name" value="MAJOR FACILITATOR SUPERFAMILY"/>
    <property type="match status" value="1"/>
</dbReference>
<keyword evidence="9" id="KW-1185">Reference proteome</keyword>
<dbReference type="PANTHER" id="PTHR23501:SF43">
    <property type="entry name" value="MULTIDRUG TRANSPORTER, PUTATIVE (AFU_ORTHOLOGUE AFUA_6G03040)-RELATED"/>
    <property type="match status" value="1"/>
</dbReference>
<evidence type="ECO:0000313" key="8">
    <source>
        <dbReference type="EMBL" id="RDL33234.1"/>
    </source>
</evidence>
<feature type="transmembrane region" description="Helical" evidence="6">
    <location>
        <begin position="264"/>
        <end position="281"/>
    </location>
</feature>
<feature type="transmembrane region" description="Helical" evidence="6">
    <location>
        <begin position="436"/>
        <end position="456"/>
    </location>
</feature>
<keyword evidence="2 6" id="KW-0812">Transmembrane</keyword>
<comment type="caution">
    <text evidence="8">The sequence shown here is derived from an EMBL/GenBank/DDBJ whole genome shotgun (WGS) entry which is preliminary data.</text>
</comment>
<feature type="transmembrane region" description="Helical" evidence="6">
    <location>
        <begin position="136"/>
        <end position="155"/>
    </location>
</feature>
<dbReference type="EMBL" id="NPIC01000009">
    <property type="protein sequence ID" value="RDL33234.1"/>
    <property type="molecule type" value="Genomic_DNA"/>
</dbReference>
<dbReference type="AlphaFoldDB" id="A0A370TEW7"/>
<dbReference type="InterPro" id="IPR011701">
    <property type="entry name" value="MFS"/>
</dbReference>
<feature type="transmembrane region" description="Helical" evidence="6">
    <location>
        <begin position="224"/>
        <end position="244"/>
    </location>
</feature>
<feature type="transmembrane region" description="Helical" evidence="6">
    <location>
        <begin position="508"/>
        <end position="530"/>
    </location>
</feature>
<proteinExistence type="predicted"/>
<evidence type="ECO:0000256" key="6">
    <source>
        <dbReference type="SAM" id="Phobius"/>
    </source>
</evidence>
<sequence>MTSHGDAPSPETLRPNDAGNEPQDDGSAKSTEKPSVIERGDMEMSGSEGTESPVIDDGSSQQLPTWRFFTIILCLCVGLFLTLMDMSIISTALYTISVEFDNYDHTIWAALSYILADIGCGVFFTRLADVYGRKMMIMASFFFFTCFSLACGFAQNVEQLILFRTLQGVGGTGLYSLTMVICPEISPPKYLPFVVGSLGAAVAVAGVCGPVLGGVITGTTTWRWIFWLNVPIGCVAMVVLYFAWPTLKNITQTKAPATIKQIDYLGALLMAVGSVCFVFTLQEVGSRKYTWDSAINVSLLVLSCVAWVALFAWEWFISHSDRLSWILPELPWRILTHRPMVMAILTTLMAGYVQFSAVFSIPLRAQLVDLQTPVQAGIRLLPLVSATAVGSLIGGGASAKKNLTFYTMSIATALMMVGTGLLSTMPSDGSQTNAHYGWEVILGLGLGMSVSTATFMTSMEVEFVDHAVAQGTVAQARILGGSFGLVASTIIMNNHMETSLKGAVTDEVLGKLFISPFSILDYGAIPALLFRESYISAFAQDMKLALYMSVVGFVTSLCIWQRHPPTVQERSDLLAKAVKEHRDEVRMAETGLHDVELREREL</sequence>
<evidence type="ECO:0000256" key="2">
    <source>
        <dbReference type="ARBA" id="ARBA00022692"/>
    </source>
</evidence>
<evidence type="ECO:0000256" key="4">
    <source>
        <dbReference type="ARBA" id="ARBA00023136"/>
    </source>
</evidence>
<dbReference type="Pfam" id="PF07690">
    <property type="entry name" value="MFS_1"/>
    <property type="match status" value="1"/>
</dbReference>
<feature type="transmembrane region" description="Helical" evidence="6">
    <location>
        <begin position="476"/>
        <end position="496"/>
    </location>
</feature>
<feature type="transmembrane region" description="Helical" evidence="6">
    <location>
        <begin position="405"/>
        <end position="424"/>
    </location>
</feature>
<feature type="transmembrane region" description="Helical" evidence="6">
    <location>
        <begin position="106"/>
        <end position="124"/>
    </location>
</feature>
<evidence type="ECO:0000313" key="9">
    <source>
        <dbReference type="Proteomes" id="UP000254866"/>
    </source>
</evidence>
<feature type="transmembrane region" description="Helical" evidence="6">
    <location>
        <begin position="293"/>
        <end position="317"/>
    </location>
</feature>
<dbReference type="PROSITE" id="PS50850">
    <property type="entry name" value="MFS"/>
    <property type="match status" value="1"/>
</dbReference>
<feature type="transmembrane region" description="Helical" evidence="6">
    <location>
        <begin position="68"/>
        <end position="94"/>
    </location>
</feature>
<keyword evidence="4 6" id="KW-0472">Membrane</keyword>